<proteinExistence type="predicted"/>
<dbReference type="AlphaFoldDB" id="A0A0D0BZ35"/>
<protein>
    <submittedName>
        <fullName evidence="1">Uncharacterized protein</fullName>
    </submittedName>
</protein>
<reference evidence="2" key="2">
    <citation type="submission" date="2015-01" db="EMBL/GenBank/DDBJ databases">
        <title>Evolutionary Origins and Diversification of the Mycorrhizal Mutualists.</title>
        <authorList>
            <consortium name="DOE Joint Genome Institute"/>
            <consortium name="Mycorrhizal Genomics Consortium"/>
            <person name="Kohler A."/>
            <person name="Kuo A."/>
            <person name="Nagy L.G."/>
            <person name="Floudas D."/>
            <person name="Copeland A."/>
            <person name="Barry K.W."/>
            <person name="Cichocki N."/>
            <person name="Veneault-Fourrey C."/>
            <person name="LaButti K."/>
            <person name="Lindquist E.A."/>
            <person name="Lipzen A."/>
            <person name="Lundell T."/>
            <person name="Morin E."/>
            <person name="Murat C."/>
            <person name="Riley R."/>
            <person name="Ohm R."/>
            <person name="Sun H."/>
            <person name="Tunlid A."/>
            <person name="Henrissat B."/>
            <person name="Grigoriev I.V."/>
            <person name="Hibbett D.S."/>
            <person name="Martin F."/>
        </authorList>
    </citation>
    <scope>NUCLEOTIDE SEQUENCE [LARGE SCALE GENOMIC DNA]</scope>
    <source>
        <strain evidence="2">UH-Slu-Lm8-n1</strain>
    </source>
</reference>
<reference evidence="1 2" key="1">
    <citation type="submission" date="2014-04" db="EMBL/GenBank/DDBJ databases">
        <authorList>
            <consortium name="DOE Joint Genome Institute"/>
            <person name="Kuo A."/>
            <person name="Ruytinx J."/>
            <person name="Rineau F."/>
            <person name="Colpaert J."/>
            <person name="Kohler A."/>
            <person name="Nagy L.G."/>
            <person name="Floudas D."/>
            <person name="Copeland A."/>
            <person name="Barry K.W."/>
            <person name="Cichocki N."/>
            <person name="Veneault-Fourrey C."/>
            <person name="LaButti K."/>
            <person name="Lindquist E.A."/>
            <person name="Lipzen A."/>
            <person name="Lundell T."/>
            <person name="Morin E."/>
            <person name="Murat C."/>
            <person name="Sun H."/>
            <person name="Tunlid A."/>
            <person name="Henrissat B."/>
            <person name="Grigoriev I.V."/>
            <person name="Hibbett D.S."/>
            <person name="Martin F."/>
            <person name="Nordberg H.P."/>
            <person name="Cantor M.N."/>
            <person name="Hua S.X."/>
        </authorList>
    </citation>
    <scope>NUCLEOTIDE SEQUENCE [LARGE SCALE GENOMIC DNA]</scope>
    <source>
        <strain evidence="1 2">UH-Slu-Lm8-n1</strain>
    </source>
</reference>
<sequence>MSAANFPARRRRMTLTHSAGRIGWDIPSIAWHDAAVPTKPHVLETHTTSLLAKLSVASADFLLSRKAQTLGVSWASSRQRRAQIFKPQLPSRKPVNHQSL</sequence>
<gene>
    <name evidence="1" type="ORF">CY34DRAFT_126567</name>
</gene>
<name>A0A0D0BZ35_9AGAM</name>
<evidence type="ECO:0000313" key="1">
    <source>
        <dbReference type="EMBL" id="KIK48048.1"/>
    </source>
</evidence>
<keyword evidence="2" id="KW-1185">Reference proteome</keyword>
<organism evidence="1 2">
    <name type="scientific">Suillus luteus UH-Slu-Lm8-n1</name>
    <dbReference type="NCBI Taxonomy" id="930992"/>
    <lineage>
        <taxon>Eukaryota</taxon>
        <taxon>Fungi</taxon>
        <taxon>Dikarya</taxon>
        <taxon>Basidiomycota</taxon>
        <taxon>Agaricomycotina</taxon>
        <taxon>Agaricomycetes</taxon>
        <taxon>Agaricomycetidae</taxon>
        <taxon>Boletales</taxon>
        <taxon>Suillineae</taxon>
        <taxon>Suillaceae</taxon>
        <taxon>Suillus</taxon>
    </lineage>
</organism>
<evidence type="ECO:0000313" key="2">
    <source>
        <dbReference type="Proteomes" id="UP000054485"/>
    </source>
</evidence>
<dbReference type="Proteomes" id="UP000054485">
    <property type="component" value="Unassembled WGS sequence"/>
</dbReference>
<dbReference type="InParanoid" id="A0A0D0BZ35"/>
<dbReference type="EMBL" id="KN835141">
    <property type="protein sequence ID" value="KIK48048.1"/>
    <property type="molecule type" value="Genomic_DNA"/>
</dbReference>
<accession>A0A0D0BZ35</accession>
<dbReference type="HOGENOM" id="CLU_2307894_0_0_1"/>